<reference evidence="1 2" key="1">
    <citation type="submission" date="2020-02" db="EMBL/GenBank/DDBJ databases">
        <authorList>
            <person name="Ma Q."/>
            <person name="Huang Y."/>
            <person name="Song X."/>
            <person name="Pei D."/>
        </authorList>
    </citation>
    <scope>NUCLEOTIDE SEQUENCE [LARGE SCALE GENOMIC DNA]</scope>
    <source>
        <strain evidence="1">Sxm20200214</strain>
        <tissue evidence="1">Leaf</tissue>
    </source>
</reference>
<dbReference type="EMBL" id="JAAMPC010000013">
    <property type="protein sequence ID" value="KAG2272278.1"/>
    <property type="molecule type" value="Genomic_DNA"/>
</dbReference>
<name>A0A8X7QM91_BRACI</name>
<dbReference type="Proteomes" id="UP000886595">
    <property type="component" value="Unassembled WGS sequence"/>
</dbReference>
<comment type="caution">
    <text evidence="1">The sequence shown here is derived from an EMBL/GenBank/DDBJ whole genome shotgun (WGS) entry which is preliminary data.</text>
</comment>
<keyword evidence="2" id="KW-1185">Reference proteome</keyword>
<proteinExistence type="predicted"/>
<dbReference type="AlphaFoldDB" id="A0A8X7QM91"/>
<gene>
    <name evidence="1" type="ORF">Bca52824_066833</name>
</gene>
<accession>A0A8X7QM91</accession>
<organism evidence="1 2">
    <name type="scientific">Brassica carinata</name>
    <name type="common">Ethiopian mustard</name>
    <name type="synonym">Abyssinian cabbage</name>
    <dbReference type="NCBI Taxonomy" id="52824"/>
    <lineage>
        <taxon>Eukaryota</taxon>
        <taxon>Viridiplantae</taxon>
        <taxon>Streptophyta</taxon>
        <taxon>Embryophyta</taxon>
        <taxon>Tracheophyta</taxon>
        <taxon>Spermatophyta</taxon>
        <taxon>Magnoliopsida</taxon>
        <taxon>eudicotyledons</taxon>
        <taxon>Gunneridae</taxon>
        <taxon>Pentapetalae</taxon>
        <taxon>rosids</taxon>
        <taxon>malvids</taxon>
        <taxon>Brassicales</taxon>
        <taxon>Brassicaceae</taxon>
        <taxon>Brassiceae</taxon>
        <taxon>Brassica</taxon>
    </lineage>
</organism>
<evidence type="ECO:0000313" key="1">
    <source>
        <dbReference type="EMBL" id="KAG2272278.1"/>
    </source>
</evidence>
<protein>
    <submittedName>
        <fullName evidence="1">Uncharacterized protein</fullName>
    </submittedName>
</protein>
<sequence length="113" mass="12357">MIWGRGVFIGDTSQSASGWWQPWVNHASGRILWRHLVLHMSAACPGHMQGATTSPTCQDACLECMQEATSVHTCRSACIGCIADTPRAWSIHLMLPHVGLHVLLPCGDTSRFC</sequence>
<evidence type="ECO:0000313" key="2">
    <source>
        <dbReference type="Proteomes" id="UP000886595"/>
    </source>
</evidence>